<keyword evidence="1" id="KW-0175">Coiled coil</keyword>
<evidence type="ECO:0000313" key="4">
    <source>
        <dbReference type="EMBL" id="GAA5524305.1"/>
    </source>
</evidence>
<dbReference type="RefSeq" id="WP_345549184.1">
    <property type="nucleotide sequence ID" value="NZ_BAABRT010000005.1"/>
</dbReference>
<keyword evidence="3" id="KW-1133">Transmembrane helix</keyword>
<evidence type="ECO:0008006" key="6">
    <source>
        <dbReference type="Google" id="ProtNLM"/>
    </source>
</evidence>
<feature type="coiled-coil region" evidence="1">
    <location>
        <begin position="162"/>
        <end position="196"/>
    </location>
</feature>
<evidence type="ECO:0000256" key="1">
    <source>
        <dbReference type="SAM" id="Coils"/>
    </source>
</evidence>
<dbReference type="PANTHER" id="PTHR38043:SF1">
    <property type="entry name" value="PROTEIN HEMX"/>
    <property type="match status" value="1"/>
</dbReference>
<dbReference type="InterPro" id="IPR007470">
    <property type="entry name" value="HemX"/>
</dbReference>
<dbReference type="Proteomes" id="UP001408594">
    <property type="component" value="Unassembled WGS sequence"/>
</dbReference>
<keyword evidence="5" id="KW-1185">Reference proteome</keyword>
<dbReference type="PANTHER" id="PTHR38043">
    <property type="entry name" value="PROTEIN HEMX"/>
    <property type="match status" value="1"/>
</dbReference>
<dbReference type="Pfam" id="PF04375">
    <property type="entry name" value="HemX"/>
    <property type="match status" value="1"/>
</dbReference>
<sequence>MTDKKPAKTPSSESSSSDLPAAKKTVTEQNEPKSNFAKAEKARGSKASADKAGQLSQTKSGRHWLWLLATIGILAGAGVLAWFTVPQVQQGFAELRAKLPGNHKTENGARDLTQTTDVPAAGSPATPPSPPSPTSNASSQPPLAQPANSAAPTQQQALAQAAAALAEEVERQDLVIAQLQQQMARMQRALNAQASRLGELGNVSRKDWQLAEADYLLRLANQRLLLERDTRATLGLLEEVDSILRRIDLPDLFAVRQQLAEEITALKLVDNIDREGIFLRLRALEEQLLRTNIQPEFDLATPDTIVIAEDGSSEQNQSPLSRSWNHFLQFMQDSVRIRDGDIDPVLLSPQSEARFRQSLRLNMEQAELALLRENDTVFRDSLLRARQLLLDYGIPSHQREVLAEQLKELSELNIEVELPSLGASQSALQNYIERLHKTQGVEPTERGGDTP</sequence>
<keyword evidence="3" id="KW-0812">Transmembrane</keyword>
<gene>
    <name evidence="4" type="ORF">Maes01_00860</name>
</gene>
<keyword evidence="3" id="KW-0472">Membrane</keyword>
<evidence type="ECO:0000256" key="3">
    <source>
        <dbReference type="SAM" id="Phobius"/>
    </source>
</evidence>
<comment type="caution">
    <text evidence="4">The sequence shown here is derived from an EMBL/GenBank/DDBJ whole genome shotgun (WGS) entry which is preliminary data.</text>
</comment>
<accession>A0ABP9WQ14</accession>
<evidence type="ECO:0000256" key="2">
    <source>
        <dbReference type="SAM" id="MobiDB-lite"/>
    </source>
</evidence>
<evidence type="ECO:0000313" key="5">
    <source>
        <dbReference type="Proteomes" id="UP001408594"/>
    </source>
</evidence>
<reference evidence="4 5" key="1">
    <citation type="submission" date="2024-02" db="EMBL/GenBank/DDBJ databases">
        <title>Microbulbifer aestuariivivens NBRC 112533.</title>
        <authorList>
            <person name="Ichikawa N."/>
            <person name="Katano-Makiyama Y."/>
            <person name="Hidaka K."/>
        </authorList>
    </citation>
    <scope>NUCLEOTIDE SEQUENCE [LARGE SCALE GENOMIC DNA]</scope>
    <source>
        <strain evidence="4 5">NBRC 112533</strain>
    </source>
</reference>
<name>A0ABP9WQ14_9GAMM</name>
<dbReference type="EMBL" id="BAABRT010000005">
    <property type="protein sequence ID" value="GAA5524305.1"/>
    <property type="molecule type" value="Genomic_DNA"/>
</dbReference>
<proteinExistence type="predicted"/>
<protein>
    <recommendedName>
        <fullName evidence="6">Uroporphyrin-3 C-methyltransferase</fullName>
    </recommendedName>
</protein>
<feature type="transmembrane region" description="Helical" evidence="3">
    <location>
        <begin position="64"/>
        <end position="85"/>
    </location>
</feature>
<organism evidence="4 5">
    <name type="scientific">Microbulbifer aestuariivivens</name>
    <dbReference type="NCBI Taxonomy" id="1908308"/>
    <lineage>
        <taxon>Bacteria</taxon>
        <taxon>Pseudomonadati</taxon>
        <taxon>Pseudomonadota</taxon>
        <taxon>Gammaproteobacteria</taxon>
        <taxon>Cellvibrionales</taxon>
        <taxon>Microbulbiferaceae</taxon>
        <taxon>Microbulbifer</taxon>
    </lineage>
</organism>
<feature type="region of interest" description="Disordered" evidence="2">
    <location>
        <begin position="1"/>
        <end position="57"/>
    </location>
</feature>
<feature type="region of interest" description="Disordered" evidence="2">
    <location>
        <begin position="99"/>
        <end position="155"/>
    </location>
</feature>